<keyword evidence="4" id="KW-1185">Reference proteome</keyword>
<dbReference type="PANTHER" id="PTHR21064">
    <property type="entry name" value="AMINOGLYCOSIDE PHOSPHOTRANSFERASE DOMAIN-CONTAINING PROTEIN-RELATED"/>
    <property type="match status" value="1"/>
</dbReference>
<evidence type="ECO:0000313" key="4">
    <source>
        <dbReference type="Proteomes" id="UP001523528"/>
    </source>
</evidence>
<name>A0ABT1F256_9PROT</name>
<dbReference type="Gene3D" id="3.90.1200.10">
    <property type="match status" value="1"/>
</dbReference>
<comment type="similarity">
    <text evidence="1">Belongs to the pseudomonas-type ThrB family.</text>
</comment>
<dbReference type="EMBL" id="JAMYZZ010000026">
    <property type="protein sequence ID" value="MCP1259297.1"/>
    <property type="molecule type" value="Genomic_DNA"/>
</dbReference>
<dbReference type="Gene3D" id="3.30.200.20">
    <property type="entry name" value="Phosphorylase Kinase, domain 1"/>
    <property type="match status" value="1"/>
</dbReference>
<dbReference type="InterPro" id="IPR011009">
    <property type="entry name" value="Kinase-like_dom_sf"/>
</dbReference>
<dbReference type="Proteomes" id="UP001523528">
    <property type="component" value="Unassembled WGS sequence"/>
</dbReference>
<accession>A0ABT1F256</accession>
<evidence type="ECO:0000256" key="1">
    <source>
        <dbReference type="ARBA" id="ARBA00038240"/>
    </source>
</evidence>
<sequence>MSTQTMTAEYTHGMGAALTKADWADITATDLEQVLPHFPRAGRLLSIAWRSPRPFSAAARIVTDKGPLFVKRHNHALRTPQNLDEEHRLVRYLKQQGVPVAALLETETGDTIFSHDGWTYEVHNIALGLDLYQDRTSWTPFFNMGHAHAAGAMLARVHRALKQYDAPPRSSSLLICDDRLIRQADPLRALSADLPHRPGLAGFLRERDWERDLQSHLLSPYHASALPFLQTAPRLWTHGDWHASNLLWSSPEQEGTVTSVLDFGLAGKSSALFDLATAIERNLISWLDMETGKTPIADLDQLDALLAGYCSVTPLSATDIRALASILPLTHTDFALSEVDYFFGLLNDRENAILAYDTYLLGHADWFATTEGQRLIHHLHARSNRV</sequence>
<proteinExistence type="inferred from homology"/>
<dbReference type="Pfam" id="PF01636">
    <property type="entry name" value="APH"/>
    <property type="match status" value="1"/>
</dbReference>
<comment type="caution">
    <text evidence="3">The sequence shown here is derived from an EMBL/GenBank/DDBJ whole genome shotgun (WGS) entry which is preliminary data.</text>
</comment>
<evidence type="ECO:0000313" key="3">
    <source>
        <dbReference type="EMBL" id="MCP1259297.1"/>
    </source>
</evidence>
<gene>
    <name evidence="3" type="ORF">NKW50_11905</name>
</gene>
<evidence type="ECO:0000259" key="2">
    <source>
        <dbReference type="Pfam" id="PF01636"/>
    </source>
</evidence>
<feature type="domain" description="Aminoglycoside phosphotransferase" evidence="2">
    <location>
        <begin position="60"/>
        <end position="294"/>
    </location>
</feature>
<dbReference type="RefSeq" id="WP_198912039.1">
    <property type="nucleotide sequence ID" value="NZ_JAMYZY010000030.1"/>
</dbReference>
<dbReference type="InterPro" id="IPR002575">
    <property type="entry name" value="Aminoglycoside_PTrfase"/>
</dbReference>
<dbReference type="PANTHER" id="PTHR21064:SF6">
    <property type="entry name" value="AMINOGLYCOSIDE PHOSPHOTRANSFERASE DOMAIN-CONTAINING PROTEIN"/>
    <property type="match status" value="1"/>
</dbReference>
<dbReference type="InterPro" id="IPR050249">
    <property type="entry name" value="Pseudomonas-type_ThrB"/>
</dbReference>
<organism evidence="3 4">
    <name type="scientific">Acetobacter lambici</name>
    <dbReference type="NCBI Taxonomy" id="1332824"/>
    <lineage>
        <taxon>Bacteria</taxon>
        <taxon>Pseudomonadati</taxon>
        <taxon>Pseudomonadota</taxon>
        <taxon>Alphaproteobacteria</taxon>
        <taxon>Acetobacterales</taxon>
        <taxon>Acetobacteraceae</taxon>
        <taxon>Acetobacter</taxon>
    </lineage>
</organism>
<protein>
    <submittedName>
        <fullName evidence="3">Phosphotransferase</fullName>
    </submittedName>
</protein>
<dbReference type="SUPFAM" id="SSF56112">
    <property type="entry name" value="Protein kinase-like (PK-like)"/>
    <property type="match status" value="1"/>
</dbReference>
<reference evidence="3 4" key="1">
    <citation type="submission" date="2022-06" db="EMBL/GenBank/DDBJ databases">
        <title>Acetobacer genomes from food samples.</title>
        <authorList>
            <person name="Sombolestani A."/>
        </authorList>
    </citation>
    <scope>NUCLEOTIDE SEQUENCE [LARGE SCALE GENOMIC DNA]</scope>
    <source>
        <strain evidence="3 4">R-83285</strain>
    </source>
</reference>